<dbReference type="InterPro" id="IPR044153">
    <property type="entry name" value="PIN_Pae0151-like"/>
</dbReference>
<dbReference type="PANTHER" id="PTHR35901">
    <property type="entry name" value="RIBONUCLEASE VAPC3"/>
    <property type="match status" value="1"/>
</dbReference>
<dbReference type="PANTHER" id="PTHR35901:SF1">
    <property type="entry name" value="EXONUCLEASE VAPC9"/>
    <property type="match status" value="1"/>
</dbReference>
<comment type="similarity">
    <text evidence="6">Belongs to the PINc/VapC protein family.</text>
</comment>
<keyword evidence="6" id="KW-0800">Toxin</keyword>
<evidence type="ECO:0000256" key="6">
    <source>
        <dbReference type="HAMAP-Rule" id="MF_00265"/>
    </source>
</evidence>
<evidence type="ECO:0000259" key="7">
    <source>
        <dbReference type="Pfam" id="PF01850"/>
    </source>
</evidence>
<protein>
    <recommendedName>
        <fullName evidence="6">Ribonuclease VapC</fullName>
        <shortName evidence="6">RNase VapC</shortName>
        <ecNumber evidence="6">3.1.-.-</ecNumber>
    </recommendedName>
    <alternativeName>
        <fullName evidence="6">Toxin VapC</fullName>
    </alternativeName>
</protein>
<dbReference type="EC" id="3.1.-.-" evidence="6"/>
<evidence type="ECO:0000256" key="5">
    <source>
        <dbReference type="ARBA" id="ARBA00022842"/>
    </source>
</evidence>
<dbReference type="AlphaFoldDB" id="A0A7K3WEG6"/>
<evidence type="ECO:0000313" key="9">
    <source>
        <dbReference type="Proteomes" id="UP000470470"/>
    </source>
</evidence>
<dbReference type="GO" id="GO:0090729">
    <property type="term" value="F:toxin activity"/>
    <property type="evidence" value="ECO:0007669"/>
    <property type="project" value="UniProtKB-KW"/>
</dbReference>
<dbReference type="InterPro" id="IPR002716">
    <property type="entry name" value="PIN_dom"/>
</dbReference>
<dbReference type="CDD" id="cd09873">
    <property type="entry name" value="PIN_Pae0151-like"/>
    <property type="match status" value="1"/>
</dbReference>
<keyword evidence="4 6" id="KW-0378">Hydrolase</keyword>
<dbReference type="GO" id="GO:0016787">
    <property type="term" value="F:hydrolase activity"/>
    <property type="evidence" value="ECO:0007669"/>
    <property type="project" value="UniProtKB-KW"/>
</dbReference>
<dbReference type="InterPro" id="IPR051619">
    <property type="entry name" value="TypeII_TA_RNase_PINc/VapC"/>
</dbReference>
<dbReference type="Pfam" id="PF01850">
    <property type="entry name" value="PIN"/>
    <property type="match status" value="1"/>
</dbReference>
<dbReference type="GO" id="GO:0004540">
    <property type="term" value="F:RNA nuclease activity"/>
    <property type="evidence" value="ECO:0007669"/>
    <property type="project" value="InterPro"/>
</dbReference>
<keyword evidence="2 6" id="KW-0540">Nuclease</keyword>
<evidence type="ECO:0000313" key="8">
    <source>
        <dbReference type="EMBL" id="NEL54824.1"/>
    </source>
</evidence>
<evidence type="ECO:0000256" key="4">
    <source>
        <dbReference type="ARBA" id="ARBA00022801"/>
    </source>
</evidence>
<organism evidence="8 9">
    <name type="scientific">Goekera deserti</name>
    <dbReference type="NCBI Taxonomy" id="2497753"/>
    <lineage>
        <taxon>Bacteria</taxon>
        <taxon>Bacillati</taxon>
        <taxon>Actinomycetota</taxon>
        <taxon>Actinomycetes</taxon>
        <taxon>Geodermatophilales</taxon>
        <taxon>Geodermatophilaceae</taxon>
        <taxon>Goekera</taxon>
    </lineage>
</organism>
<dbReference type="InterPro" id="IPR022907">
    <property type="entry name" value="VapC_family"/>
</dbReference>
<evidence type="ECO:0000256" key="2">
    <source>
        <dbReference type="ARBA" id="ARBA00022722"/>
    </source>
</evidence>
<evidence type="ECO:0000256" key="3">
    <source>
        <dbReference type="ARBA" id="ARBA00022723"/>
    </source>
</evidence>
<dbReference type="GO" id="GO:0000287">
    <property type="term" value="F:magnesium ion binding"/>
    <property type="evidence" value="ECO:0007669"/>
    <property type="project" value="UniProtKB-UniRule"/>
</dbReference>
<feature type="binding site" evidence="6">
    <location>
        <position position="91"/>
    </location>
    <ligand>
        <name>Mg(2+)</name>
        <dbReference type="ChEBI" id="CHEBI:18420"/>
    </ligand>
</feature>
<name>A0A7K3WEG6_9ACTN</name>
<dbReference type="Gene3D" id="3.40.50.1010">
    <property type="entry name" value="5'-nuclease"/>
    <property type="match status" value="1"/>
</dbReference>
<comment type="function">
    <text evidence="6">Toxic component of a toxin-antitoxin (TA) system. An RNase.</text>
</comment>
<feature type="domain" description="PIN" evidence="7">
    <location>
        <begin position="2"/>
        <end position="116"/>
    </location>
</feature>
<proteinExistence type="inferred from homology"/>
<dbReference type="EMBL" id="JAAGWK010000016">
    <property type="protein sequence ID" value="NEL54824.1"/>
    <property type="molecule type" value="Genomic_DNA"/>
</dbReference>
<accession>A0A7K3WEG6</accession>
<evidence type="ECO:0000256" key="1">
    <source>
        <dbReference type="ARBA" id="ARBA00022649"/>
    </source>
</evidence>
<feature type="binding site" evidence="6">
    <location>
        <position position="5"/>
    </location>
    <ligand>
        <name>Mg(2+)</name>
        <dbReference type="ChEBI" id="CHEBI:18420"/>
    </ligand>
</feature>
<reference evidence="8 9" key="1">
    <citation type="submission" date="2020-02" db="EMBL/GenBank/DDBJ databases">
        <title>The whole genome sequence of CPCC 205119.</title>
        <authorList>
            <person name="Jiang Z."/>
        </authorList>
    </citation>
    <scope>NUCLEOTIDE SEQUENCE [LARGE SCALE GENOMIC DNA]</scope>
    <source>
        <strain evidence="8 9">CPCC 205119</strain>
    </source>
</reference>
<gene>
    <name evidence="6" type="primary">vapC</name>
    <name evidence="8" type="ORF">G1H19_12510</name>
</gene>
<keyword evidence="5 6" id="KW-0460">Magnesium</keyword>
<dbReference type="Proteomes" id="UP000470470">
    <property type="component" value="Unassembled WGS sequence"/>
</dbReference>
<keyword evidence="3 6" id="KW-0479">Metal-binding</keyword>
<comment type="caution">
    <text evidence="8">The sequence shown here is derived from an EMBL/GenBank/DDBJ whole genome shotgun (WGS) entry which is preliminary data.</text>
</comment>
<dbReference type="HAMAP" id="MF_00265">
    <property type="entry name" value="VapC_Nob1"/>
    <property type="match status" value="1"/>
</dbReference>
<dbReference type="InterPro" id="IPR029060">
    <property type="entry name" value="PIN-like_dom_sf"/>
</dbReference>
<dbReference type="SUPFAM" id="SSF88723">
    <property type="entry name" value="PIN domain-like"/>
    <property type="match status" value="1"/>
</dbReference>
<keyword evidence="1 6" id="KW-1277">Toxin-antitoxin system</keyword>
<comment type="cofactor">
    <cofactor evidence="6">
        <name>Mg(2+)</name>
        <dbReference type="ChEBI" id="CHEBI:18420"/>
    </cofactor>
</comment>
<sequence length="127" mass="13383">MIVLDASAALAALLNDGPARRMVAVEQLHAPHLVDSEVASGLRRGVAGGRLTVAQASDALRVWQQLGVTRYPGVGLLDRVWELRENVTAYDATYVALAELLDCALVTADARLSRAPALGCPLTVVPA</sequence>
<keyword evidence="9" id="KW-1185">Reference proteome</keyword>